<comment type="caution">
    <text evidence="2">The sequence shown here is derived from an EMBL/GenBank/DDBJ whole genome shotgun (WGS) entry which is preliminary data.</text>
</comment>
<dbReference type="RefSeq" id="WP_003502328.1">
    <property type="nucleotide sequence ID" value="NZ_GL834313.1"/>
</dbReference>
<feature type="domain" description="HTH cro/C1-type" evidence="1">
    <location>
        <begin position="6"/>
        <end position="64"/>
    </location>
</feature>
<dbReference type="eggNOG" id="COG3655">
    <property type="taxonomic scope" value="Bacteria"/>
</dbReference>
<evidence type="ECO:0000313" key="2">
    <source>
        <dbReference type="EMBL" id="EGA93030.1"/>
    </source>
</evidence>
<dbReference type="PANTHER" id="PTHR37301">
    <property type="entry name" value="DNA-BINDING PROTEIN-RELATED"/>
    <property type="match status" value="1"/>
</dbReference>
<dbReference type="HOGENOM" id="CLU_066192_31_1_9"/>
<organism evidence="2 3">
    <name type="scientific">Clostridium symbiosum (strain WAL-14163)</name>
    <dbReference type="NCBI Taxonomy" id="742740"/>
    <lineage>
        <taxon>Bacteria</taxon>
        <taxon>Bacillati</taxon>
        <taxon>Bacillota</taxon>
        <taxon>Clostridia</taxon>
        <taxon>Lachnospirales</taxon>
        <taxon>Lachnospiraceae</taxon>
        <taxon>Otoolea</taxon>
    </lineage>
</organism>
<dbReference type="PANTHER" id="PTHR37301:SF1">
    <property type="entry name" value="DNA-BINDING PROTEIN"/>
    <property type="match status" value="1"/>
</dbReference>
<protein>
    <submittedName>
        <fullName evidence="2">VanUG2</fullName>
    </submittedName>
</protein>
<dbReference type="EMBL" id="ADLQ01000071">
    <property type="protein sequence ID" value="EGA93030.1"/>
    <property type="molecule type" value="Genomic_DNA"/>
</dbReference>
<dbReference type="Pfam" id="PF13443">
    <property type="entry name" value="HTH_26"/>
    <property type="match status" value="1"/>
</dbReference>
<dbReference type="AlphaFoldDB" id="E7GQI3"/>
<dbReference type="Gene3D" id="1.10.260.40">
    <property type="entry name" value="lambda repressor-like DNA-binding domains"/>
    <property type="match status" value="1"/>
</dbReference>
<evidence type="ECO:0000313" key="3">
    <source>
        <dbReference type="Proteomes" id="UP000002970"/>
    </source>
</evidence>
<keyword evidence="3" id="KW-1185">Reference proteome</keyword>
<dbReference type="Proteomes" id="UP000002970">
    <property type="component" value="Unassembled WGS sequence"/>
</dbReference>
<sequence>MICYDRLWKTLIDKHLKKTELRDKIGISNATLAKLGKNEPVNLKVIDAICQELNCEVEDVLEIKHP</sequence>
<dbReference type="GO" id="GO:0003677">
    <property type="term" value="F:DNA binding"/>
    <property type="evidence" value="ECO:0007669"/>
    <property type="project" value="InterPro"/>
</dbReference>
<dbReference type="InterPro" id="IPR001387">
    <property type="entry name" value="Cro/C1-type_HTH"/>
</dbReference>
<dbReference type="SUPFAM" id="SSF47413">
    <property type="entry name" value="lambda repressor-like DNA-binding domains"/>
    <property type="match status" value="1"/>
</dbReference>
<dbReference type="STRING" id="1512.GCA_900049235_03435"/>
<gene>
    <name evidence="2" type="ORF">HMPREF9474_03178</name>
</gene>
<dbReference type="InterPro" id="IPR010982">
    <property type="entry name" value="Lambda_DNA-bd_dom_sf"/>
</dbReference>
<evidence type="ECO:0000259" key="1">
    <source>
        <dbReference type="Pfam" id="PF13443"/>
    </source>
</evidence>
<proteinExistence type="predicted"/>
<reference evidence="2 3" key="1">
    <citation type="submission" date="2010-12" db="EMBL/GenBank/DDBJ databases">
        <title>The Genome Sequence of Clostridium symbiosum strain WAL-14163.</title>
        <authorList>
            <person name="Earl A."/>
            <person name="Ward D."/>
            <person name="Feldgarden M."/>
            <person name="Gevers D."/>
            <person name="Finegold S.M."/>
            <person name="Summanen P.H."/>
            <person name="Molitoris D.R."/>
            <person name="Vaisanen M.L."/>
            <person name="Daigneault M."/>
            <person name="Young S.K."/>
            <person name="Zeng Q."/>
            <person name="Gargeya S."/>
            <person name="Fitzgerald M."/>
            <person name="Haas B."/>
            <person name="Abouelleil A."/>
            <person name="Alvarado L."/>
            <person name="Arachchi H.M."/>
            <person name="Berlin A."/>
            <person name="Brown A."/>
            <person name="Chapman S.B."/>
            <person name="Chen Z."/>
            <person name="Dunbar C."/>
            <person name="Freedman E."/>
            <person name="Gearin G."/>
            <person name="Gellesch M."/>
            <person name="Goldberg J."/>
            <person name="Griggs A."/>
            <person name="Gujja S."/>
            <person name="Heilman E."/>
            <person name="Heiman D."/>
            <person name="Howarth C."/>
            <person name="Larson L."/>
            <person name="Lui A."/>
            <person name="MacDonald P.J.P."/>
            <person name="Mehta T."/>
            <person name="Montmayeur A."/>
            <person name="Murphy C."/>
            <person name="Neiman D."/>
            <person name="Pearson M."/>
            <person name="Priest M."/>
            <person name="Roberts A."/>
            <person name="Saif S."/>
            <person name="Shea T."/>
            <person name="Shenoy N."/>
            <person name="Sisk P."/>
            <person name="Stolte C."/>
            <person name="Sykes S."/>
            <person name="White J."/>
            <person name="Yandava C."/>
            <person name="Nusbaum C."/>
            <person name="Birren B."/>
        </authorList>
    </citation>
    <scope>NUCLEOTIDE SEQUENCE [LARGE SCALE GENOMIC DNA]</scope>
    <source>
        <strain evidence="2 3">WAL-14163</strain>
    </source>
</reference>
<name>E7GQI3_CLOS6</name>
<accession>E7GQI3</accession>